<evidence type="ECO:0000313" key="2">
    <source>
        <dbReference type="Proteomes" id="UP001479290"/>
    </source>
</evidence>
<dbReference type="AlphaFoldDB" id="A0AAW1ZVJ6"/>
<evidence type="ECO:0000313" key="1">
    <source>
        <dbReference type="EMBL" id="KAK9965387.1"/>
    </source>
</evidence>
<proteinExistence type="predicted"/>
<dbReference type="InterPro" id="IPR012337">
    <property type="entry name" value="RNaseH-like_sf"/>
</dbReference>
<reference evidence="1 2" key="1">
    <citation type="submission" date="2024-05" db="EMBL/GenBank/DDBJ databases">
        <title>A high-quality chromosomal-level genome assembly of Topmouth culter (Culter alburnus).</title>
        <authorList>
            <person name="Zhao H."/>
        </authorList>
    </citation>
    <scope>NUCLEOTIDE SEQUENCE [LARGE SCALE GENOMIC DNA]</scope>
    <source>
        <strain evidence="1">CATC2023</strain>
        <tissue evidence="1">Muscle</tissue>
    </source>
</reference>
<accession>A0AAW1ZVJ6</accession>
<feature type="non-terminal residue" evidence="1">
    <location>
        <position position="1"/>
    </location>
</feature>
<protein>
    <submittedName>
        <fullName evidence="1">Uncharacterized protein</fullName>
    </submittedName>
</protein>
<name>A0AAW1ZVJ6_CULAL</name>
<dbReference type="EMBL" id="JAWDJR010000012">
    <property type="protein sequence ID" value="KAK9965387.1"/>
    <property type="molecule type" value="Genomic_DNA"/>
</dbReference>
<comment type="caution">
    <text evidence="1">The sequence shown here is derived from an EMBL/GenBank/DDBJ whole genome shotgun (WGS) entry which is preliminary data.</text>
</comment>
<dbReference type="SUPFAM" id="SSF53098">
    <property type="entry name" value="Ribonuclease H-like"/>
    <property type="match status" value="1"/>
</dbReference>
<dbReference type="Proteomes" id="UP001479290">
    <property type="component" value="Unassembled WGS sequence"/>
</dbReference>
<gene>
    <name evidence="1" type="ORF">ABG768_004480</name>
</gene>
<keyword evidence="2" id="KW-1185">Reference proteome</keyword>
<sequence>RRRELRNKQEALNIPQRWLIHDVVTQWGSTQKMLQRFIKQQQAVCAVLATERGAWHLMPKVIAVIAVTEQVLKILDPLSAFTDTLASESRVSLSALKPVFSNIIFRHS</sequence>
<organism evidence="1 2">
    <name type="scientific">Culter alburnus</name>
    <name type="common">Topmouth culter</name>
    <dbReference type="NCBI Taxonomy" id="194366"/>
    <lineage>
        <taxon>Eukaryota</taxon>
        <taxon>Metazoa</taxon>
        <taxon>Chordata</taxon>
        <taxon>Craniata</taxon>
        <taxon>Vertebrata</taxon>
        <taxon>Euteleostomi</taxon>
        <taxon>Actinopterygii</taxon>
        <taxon>Neopterygii</taxon>
        <taxon>Teleostei</taxon>
        <taxon>Ostariophysi</taxon>
        <taxon>Cypriniformes</taxon>
        <taxon>Xenocyprididae</taxon>
        <taxon>Xenocypridinae</taxon>
        <taxon>Culter</taxon>
    </lineage>
</organism>